<organism evidence="8 9">
    <name type="scientific">Taxus chinensis</name>
    <name type="common">Chinese yew</name>
    <name type="synonym">Taxus wallichiana var. chinensis</name>
    <dbReference type="NCBI Taxonomy" id="29808"/>
    <lineage>
        <taxon>Eukaryota</taxon>
        <taxon>Viridiplantae</taxon>
        <taxon>Streptophyta</taxon>
        <taxon>Embryophyta</taxon>
        <taxon>Tracheophyta</taxon>
        <taxon>Spermatophyta</taxon>
        <taxon>Pinopsida</taxon>
        <taxon>Pinidae</taxon>
        <taxon>Conifers II</taxon>
        <taxon>Cupressales</taxon>
        <taxon>Taxaceae</taxon>
        <taxon>Taxus</taxon>
    </lineage>
</organism>
<comment type="subcellular location">
    <subcellularLocation>
        <location evidence="1">Membrane</location>
        <topology evidence="1">Multi-pass membrane protein</topology>
    </subcellularLocation>
</comment>
<dbReference type="Proteomes" id="UP000824469">
    <property type="component" value="Unassembled WGS sequence"/>
</dbReference>
<name>A0AA38FYW1_TAXCH</name>
<dbReference type="InterPro" id="IPR022764">
    <property type="entry name" value="Peptidase_S54_rhomboid_dom"/>
</dbReference>
<dbReference type="OMA" id="MFVAINI"/>
<dbReference type="GO" id="GO:0016020">
    <property type="term" value="C:membrane"/>
    <property type="evidence" value="ECO:0007669"/>
    <property type="project" value="UniProtKB-SubCell"/>
</dbReference>
<feature type="region of interest" description="Disordered" evidence="6">
    <location>
        <begin position="163"/>
        <end position="185"/>
    </location>
</feature>
<evidence type="ECO:0000259" key="7">
    <source>
        <dbReference type="Pfam" id="PF01694"/>
    </source>
</evidence>
<evidence type="ECO:0000256" key="5">
    <source>
        <dbReference type="ARBA" id="ARBA00023136"/>
    </source>
</evidence>
<evidence type="ECO:0000256" key="3">
    <source>
        <dbReference type="ARBA" id="ARBA00022692"/>
    </source>
</evidence>
<evidence type="ECO:0000256" key="2">
    <source>
        <dbReference type="ARBA" id="ARBA00009045"/>
    </source>
</evidence>
<feature type="region of interest" description="Disordered" evidence="6">
    <location>
        <begin position="88"/>
        <end position="110"/>
    </location>
</feature>
<comment type="similarity">
    <text evidence="2">Belongs to the peptidase S54 family.</text>
</comment>
<evidence type="ECO:0000256" key="6">
    <source>
        <dbReference type="SAM" id="MobiDB-lite"/>
    </source>
</evidence>
<dbReference type="Gene3D" id="1.20.1540.10">
    <property type="entry name" value="Rhomboid-like"/>
    <property type="match status" value="1"/>
</dbReference>
<evidence type="ECO:0000256" key="4">
    <source>
        <dbReference type="ARBA" id="ARBA00022989"/>
    </source>
</evidence>
<dbReference type="GO" id="GO:0004252">
    <property type="term" value="F:serine-type endopeptidase activity"/>
    <property type="evidence" value="ECO:0007669"/>
    <property type="project" value="InterPro"/>
</dbReference>
<keyword evidence="9" id="KW-1185">Reference proteome</keyword>
<gene>
    <name evidence="8" type="ORF">KI387_027658</name>
</gene>
<dbReference type="EMBL" id="JAHRHJ020000006">
    <property type="protein sequence ID" value="KAH9312623.1"/>
    <property type="molecule type" value="Genomic_DNA"/>
</dbReference>
<keyword evidence="3" id="KW-0812">Transmembrane</keyword>
<reference evidence="8 9" key="1">
    <citation type="journal article" date="2021" name="Nat. Plants">
        <title>The Taxus genome provides insights into paclitaxel biosynthesis.</title>
        <authorList>
            <person name="Xiong X."/>
            <person name="Gou J."/>
            <person name="Liao Q."/>
            <person name="Li Y."/>
            <person name="Zhou Q."/>
            <person name="Bi G."/>
            <person name="Li C."/>
            <person name="Du R."/>
            <person name="Wang X."/>
            <person name="Sun T."/>
            <person name="Guo L."/>
            <person name="Liang H."/>
            <person name="Lu P."/>
            <person name="Wu Y."/>
            <person name="Zhang Z."/>
            <person name="Ro D.K."/>
            <person name="Shang Y."/>
            <person name="Huang S."/>
            <person name="Yan J."/>
        </authorList>
    </citation>
    <scope>NUCLEOTIDE SEQUENCE [LARGE SCALE GENOMIC DNA]</scope>
    <source>
        <strain evidence="8">Ta-2019</strain>
    </source>
</reference>
<dbReference type="Pfam" id="PF01694">
    <property type="entry name" value="Rhomboid"/>
    <property type="match status" value="1"/>
</dbReference>
<dbReference type="InterPro" id="IPR035952">
    <property type="entry name" value="Rhomboid-like_sf"/>
</dbReference>
<dbReference type="AlphaFoldDB" id="A0AA38FYW1"/>
<sequence length="397" mass="44803">MHPVVLSEASLLIDGCPLQGLNRRQHSVCNSNHWIGSQRRGKLSHAGFIRFNKKTNACSAIKKVAKNSENLYTVLLASAEHTENDEVFSTTHNLRESERGSTNQRDGPGFKAIGSQQKYQAYKQLSSLDSYFSKLHGKEDKRQSVDITLDQSIAADVPTVELHPKPDESVSLSCTESQSTKEDKQTKMRTNLNMLDGYLEKLITGAKEDPKDDIPNINKSDTTRNKLTSEESEFAKKLLDIVFILENGLESAKEEKKASMSIEDEKGVLDELIPSYDGPYNSYLINMFVAINIAVYLFGLASPVRSSDMGSVSLPLLYGAKINEMILDGQWWRLITPAFLHSGFLHVAFSSWALLTFGPLVDRAYGSLCILHDILSWSIWWELDELLPYTRCYYRWY</sequence>
<dbReference type="InterPro" id="IPR050925">
    <property type="entry name" value="Rhomboid_protease_S54"/>
</dbReference>
<keyword evidence="5" id="KW-0472">Membrane</keyword>
<evidence type="ECO:0000256" key="1">
    <source>
        <dbReference type="ARBA" id="ARBA00004141"/>
    </source>
</evidence>
<protein>
    <recommendedName>
        <fullName evidence="7">Peptidase S54 rhomboid domain-containing protein</fullName>
    </recommendedName>
</protein>
<dbReference type="PANTHER" id="PTHR43731:SF30">
    <property type="entry name" value="RHOMBOID-LIKE PROTEIN 9, CHLOROPLASTIC"/>
    <property type="match status" value="1"/>
</dbReference>
<comment type="caution">
    <text evidence="8">The sequence shown here is derived from an EMBL/GenBank/DDBJ whole genome shotgun (WGS) entry which is preliminary data.</text>
</comment>
<feature type="domain" description="Peptidase S54 rhomboid" evidence="7">
    <location>
        <begin position="329"/>
        <end position="371"/>
    </location>
</feature>
<evidence type="ECO:0000313" key="8">
    <source>
        <dbReference type="EMBL" id="KAH9312623.1"/>
    </source>
</evidence>
<evidence type="ECO:0000313" key="9">
    <source>
        <dbReference type="Proteomes" id="UP000824469"/>
    </source>
</evidence>
<feature type="non-terminal residue" evidence="8">
    <location>
        <position position="1"/>
    </location>
</feature>
<accession>A0AA38FYW1</accession>
<dbReference type="PANTHER" id="PTHR43731">
    <property type="entry name" value="RHOMBOID PROTEASE"/>
    <property type="match status" value="1"/>
</dbReference>
<keyword evidence="4" id="KW-1133">Transmembrane helix</keyword>
<proteinExistence type="inferred from homology"/>
<dbReference type="SUPFAM" id="SSF144091">
    <property type="entry name" value="Rhomboid-like"/>
    <property type="match status" value="1"/>
</dbReference>